<feature type="coiled-coil region" evidence="13">
    <location>
        <begin position="180"/>
        <end position="207"/>
    </location>
</feature>
<dbReference type="AlphaFoldDB" id="A0ABD0Y519"/>
<evidence type="ECO:0000256" key="6">
    <source>
        <dbReference type="ARBA" id="ARBA00022826"/>
    </source>
</evidence>
<dbReference type="GO" id="GO:0005267">
    <property type="term" value="F:potassium channel activity"/>
    <property type="evidence" value="ECO:0007669"/>
    <property type="project" value="UniProtKB-KW"/>
</dbReference>
<evidence type="ECO:0000259" key="16">
    <source>
        <dbReference type="Pfam" id="PF02214"/>
    </source>
</evidence>
<dbReference type="SUPFAM" id="SSF54695">
    <property type="entry name" value="POZ domain"/>
    <property type="match status" value="1"/>
</dbReference>
<evidence type="ECO:0000256" key="9">
    <source>
        <dbReference type="ARBA" id="ARBA00022989"/>
    </source>
</evidence>
<gene>
    <name evidence="17" type="ORF">UPYG_G00038460</name>
</gene>
<evidence type="ECO:0008006" key="19">
    <source>
        <dbReference type="Google" id="ProtNLM"/>
    </source>
</evidence>
<dbReference type="PANTHER" id="PTHR11537:SF65">
    <property type="entry name" value="BTB DOMAIN-CONTAINING PROTEIN"/>
    <property type="match status" value="1"/>
</dbReference>
<evidence type="ECO:0000256" key="4">
    <source>
        <dbReference type="ARBA" id="ARBA00022538"/>
    </source>
</evidence>
<keyword evidence="13" id="KW-0175">Coiled coil</keyword>
<evidence type="ECO:0000256" key="1">
    <source>
        <dbReference type="ARBA" id="ARBA00004651"/>
    </source>
</evidence>
<reference evidence="17 18" key="1">
    <citation type="submission" date="2024-06" db="EMBL/GenBank/DDBJ databases">
        <authorList>
            <person name="Pan Q."/>
            <person name="Wen M."/>
            <person name="Jouanno E."/>
            <person name="Zahm M."/>
            <person name="Klopp C."/>
            <person name="Cabau C."/>
            <person name="Louis A."/>
            <person name="Berthelot C."/>
            <person name="Parey E."/>
            <person name="Roest Crollius H."/>
            <person name="Montfort J."/>
            <person name="Robinson-Rechavi M."/>
            <person name="Bouchez O."/>
            <person name="Lampietro C."/>
            <person name="Lopez Roques C."/>
            <person name="Donnadieu C."/>
            <person name="Postlethwait J."/>
            <person name="Bobe J."/>
            <person name="Verreycken H."/>
            <person name="Guiguen Y."/>
        </authorList>
    </citation>
    <scope>NUCLEOTIDE SEQUENCE [LARGE SCALE GENOMIC DNA]</scope>
    <source>
        <strain evidence="17">Up_M1</strain>
        <tissue evidence="17">Testis</tissue>
    </source>
</reference>
<comment type="caution">
    <text evidence="17">The sequence shown here is derived from an EMBL/GenBank/DDBJ whole genome shotgun (WGS) entry which is preliminary data.</text>
</comment>
<evidence type="ECO:0000313" key="17">
    <source>
        <dbReference type="EMBL" id="KAL1023265.1"/>
    </source>
</evidence>
<organism evidence="17 18">
    <name type="scientific">Umbra pygmaea</name>
    <name type="common">Eastern mudminnow</name>
    <dbReference type="NCBI Taxonomy" id="75934"/>
    <lineage>
        <taxon>Eukaryota</taxon>
        <taxon>Metazoa</taxon>
        <taxon>Chordata</taxon>
        <taxon>Craniata</taxon>
        <taxon>Vertebrata</taxon>
        <taxon>Euteleostomi</taxon>
        <taxon>Actinopterygii</taxon>
        <taxon>Neopterygii</taxon>
        <taxon>Teleostei</taxon>
        <taxon>Protacanthopterygii</taxon>
        <taxon>Esociformes</taxon>
        <taxon>Umbridae</taxon>
        <taxon>Umbra</taxon>
    </lineage>
</organism>
<keyword evidence="10" id="KW-0406">Ion transport</keyword>
<dbReference type="InterPro" id="IPR011333">
    <property type="entry name" value="SKP1/BTB/POZ_sf"/>
</dbReference>
<dbReference type="EMBL" id="JAGEUA010000001">
    <property type="protein sequence ID" value="KAL1023265.1"/>
    <property type="molecule type" value="Genomic_DNA"/>
</dbReference>
<dbReference type="InterPro" id="IPR003971">
    <property type="entry name" value="K_chnl_volt-dep_Kv5/Kv9"/>
</dbReference>
<feature type="transmembrane region" description="Helical" evidence="14">
    <location>
        <begin position="277"/>
        <end position="295"/>
    </location>
</feature>
<evidence type="ECO:0000256" key="14">
    <source>
        <dbReference type="SAM" id="Phobius"/>
    </source>
</evidence>
<dbReference type="PRINTS" id="PR01494">
    <property type="entry name" value="KV9CHANNEL"/>
</dbReference>
<dbReference type="Gene3D" id="1.10.287.70">
    <property type="match status" value="1"/>
</dbReference>
<dbReference type="Pfam" id="PF02214">
    <property type="entry name" value="BTB_2"/>
    <property type="match status" value="1"/>
</dbReference>
<keyword evidence="5 14" id="KW-0812">Transmembrane</keyword>
<keyword evidence="8" id="KW-0630">Potassium</keyword>
<dbReference type="InterPro" id="IPR003968">
    <property type="entry name" value="K_chnl_volt-dep_Kv"/>
</dbReference>
<feature type="domain" description="Potassium channel tetramerisation-type BTB" evidence="16">
    <location>
        <begin position="80"/>
        <end position="178"/>
    </location>
</feature>
<dbReference type="SUPFAM" id="SSF81324">
    <property type="entry name" value="Voltage-gated potassium channels"/>
    <property type="match status" value="1"/>
</dbReference>
<proteinExistence type="predicted"/>
<dbReference type="Pfam" id="PF00520">
    <property type="entry name" value="Ion_trans"/>
    <property type="match status" value="1"/>
</dbReference>
<feature type="domain" description="Ion transport" evidence="15">
    <location>
        <begin position="239"/>
        <end position="477"/>
    </location>
</feature>
<dbReference type="InterPro" id="IPR003131">
    <property type="entry name" value="T1-type_BTB"/>
</dbReference>
<dbReference type="InterPro" id="IPR027359">
    <property type="entry name" value="Volt_channel_dom_sf"/>
</dbReference>
<evidence type="ECO:0000256" key="12">
    <source>
        <dbReference type="ARBA" id="ARBA00023303"/>
    </source>
</evidence>
<feature type="transmembrane region" description="Helical" evidence="14">
    <location>
        <begin position="389"/>
        <end position="409"/>
    </location>
</feature>
<evidence type="ECO:0000256" key="2">
    <source>
        <dbReference type="ARBA" id="ARBA00022448"/>
    </source>
</evidence>
<dbReference type="InterPro" id="IPR028325">
    <property type="entry name" value="VG_K_chnl"/>
</dbReference>
<evidence type="ECO:0000256" key="13">
    <source>
        <dbReference type="SAM" id="Coils"/>
    </source>
</evidence>
<feature type="transmembrane region" description="Helical" evidence="14">
    <location>
        <begin position="236"/>
        <end position="257"/>
    </location>
</feature>
<keyword evidence="9 14" id="KW-1133">Transmembrane helix</keyword>
<keyword evidence="2" id="KW-0813">Transport</keyword>
<evidence type="ECO:0000256" key="10">
    <source>
        <dbReference type="ARBA" id="ARBA00023065"/>
    </source>
</evidence>
<name>A0ABD0Y519_UMBPY</name>
<evidence type="ECO:0000256" key="5">
    <source>
        <dbReference type="ARBA" id="ARBA00022692"/>
    </source>
</evidence>
<keyword evidence="18" id="KW-1185">Reference proteome</keyword>
<evidence type="ECO:0000313" key="18">
    <source>
        <dbReference type="Proteomes" id="UP001557470"/>
    </source>
</evidence>
<evidence type="ECO:0000256" key="3">
    <source>
        <dbReference type="ARBA" id="ARBA00022475"/>
    </source>
</evidence>
<dbReference type="GO" id="GO:0034702">
    <property type="term" value="C:monoatomic ion channel complex"/>
    <property type="evidence" value="ECO:0007669"/>
    <property type="project" value="UniProtKB-KW"/>
</dbReference>
<keyword evidence="11 14" id="KW-0472">Membrane</keyword>
<dbReference type="Gene3D" id="1.20.120.350">
    <property type="entry name" value="Voltage-gated potassium channels. Chain C"/>
    <property type="match status" value="1"/>
</dbReference>
<comment type="subcellular location">
    <subcellularLocation>
        <location evidence="1">Cell membrane</location>
        <topology evidence="1">Multi-pass membrane protein</topology>
    </subcellularLocation>
</comment>
<keyword evidence="3" id="KW-1003">Cell membrane</keyword>
<evidence type="ECO:0000256" key="7">
    <source>
        <dbReference type="ARBA" id="ARBA00022882"/>
    </source>
</evidence>
<keyword evidence="4" id="KW-0633">Potassium transport</keyword>
<protein>
    <recommendedName>
        <fullName evidence="19">Potassium voltage-gated channel subfamily V member 2-like</fullName>
    </recommendedName>
</protein>
<dbReference type="PANTHER" id="PTHR11537">
    <property type="entry name" value="VOLTAGE-GATED POTASSIUM CHANNEL"/>
    <property type="match status" value="1"/>
</dbReference>
<dbReference type="PRINTS" id="PR00169">
    <property type="entry name" value="KCHANNEL"/>
</dbReference>
<dbReference type="InterPro" id="IPR005821">
    <property type="entry name" value="Ion_trans_dom"/>
</dbReference>
<dbReference type="Gene3D" id="3.30.710.10">
    <property type="entry name" value="Potassium Channel Kv1.1, Chain A"/>
    <property type="match status" value="1"/>
</dbReference>
<evidence type="ECO:0000259" key="15">
    <source>
        <dbReference type="Pfam" id="PF00520"/>
    </source>
</evidence>
<keyword evidence="12" id="KW-0407">Ion channel</keyword>
<accession>A0ABD0Y519</accession>
<dbReference type="PRINTS" id="PR01491">
    <property type="entry name" value="KVCHANNEL"/>
</dbReference>
<dbReference type="Proteomes" id="UP001557470">
    <property type="component" value="Unassembled WGS sequence"/>
</dbReference>
<evidence type="ECO:0000256" key="8">
    <source>
        <dbReference type="ARBA" id="ARBA00022958"/>
    </source>
</evidence>
<dbReference type="GO" id="GO:0005886">
    <property type="term" value="C:plasma membrane"/>
    <property type="evidence" value="ECO:0007669"/>
    <property type="project" value="UniProtKB-SubCell"/>
</dbReference>
<evidence type="ECO:0000256" key="11">
    <source>
        <dbReference type="ARBA" id="ARBA00023136"/>
    </source>
</evidence>
<keyword evidence="7" id="KW-0851">Voltage-gated channel</keyword>
<keyword evidence="6" id="KW-0631">Potassium channel</keyword>
<feature type="transmembrane region" description="Helical" evidence="14">
    <location>
        <begin position="449"/>
        <end position="470"/>
    </location>
</feature>
<sequence length="521" mass="60537">MDANIAHVTTKLKERRCTINVLGTSFSQEINEKETFPFSQGSSVKPWNSMEHLDSPVSKCGKGQMPRLQKVTVTPQQSMNINVGGKVFHIPKKIAVRFPRTRIGSLALCADRVKQLTLCDDYSVLTNEFFFDRDPSFFYYIFHFYRSGVLWVMQELCPFNFEEEMQYWGLSWTDTHQCCRILFEEKVDELRDNLKVEEELMAEITIKYDEEGYKTMFLGKVRKEIWNLLENPYSSMLAKAFAILSSLLVLISILAMTLNTVKELRTYTLYSKTYMEWVEIFSVLFFTFEYFMRLVTTCDIKTFVKSALNLVDLVAIMPYIIQLIFETFADTEDLRFQEDLKAFSRVSKISKVLKIVKLMRIFRILKLARHSTGMRAFGFTLRQCYHQMSCLLLFIAVGIFMFSALLHSVERDAEGSPFSSIPDTWWWATVSISQVGYGDVVPVSLPGRMVAFVCIFFGIILNGMPISLLFNKFSDYYGKLKYQEASSTSVKRRLMLRERLRHKMNKLFNLSVGVVGEDRNR</sequence>
<dbReference type="FunFam" id="1.10.287.70:FF:000005">
    <property type="entry name" value="potassium voltage-gated channel subfamily G member 1"/>
    <property type="match status" value="1"/>
</dbReference>